<accession>A0A9W7G6T2</accession>
<feature type="compositionally biased region" description="Basic residues" evidence="1">
    <location>
        <begin position="378"/>
        <end position="404"/>
    </location>
</feature>
<feature type="compositionally biased region" description="Basic residues" evidence="1">
    <location>
        <begin position="413"/>
        <end position="425"/>
    </location>
</feature>
<feature type="region of interest" description="Disordered" evidence="1">
    <location>
        <begin position="318"/>
        <end position="445"/>
    </location>
</feature>
<feature type="region of interest" description="Disordered" evidence="1">
    <location>
        <begin position="501"/>
        <end position="546"/>
    </location>
</feature>
<feature type="compositionally biased region" description="Low complexity" evidence="1">
    <location>
        <begin position="334"/>
        <end position="366"/>
    </location>
</feature>
<dbReference type="InterPro" id="IPR036961">
    <property type="entry name" value="Kinesin_motor_dom_sf"/>
</dbReference>
<sequence length="973" mass="106629">MSFPHKAPTSRQLNLLLKNVSKHASASLSASEILELKDLRNSLDDLTWSHWLSFARTEKHRRKKKKKEKEEKGKERRLKKEAKRADKEDSKAKVITTTLPIVPSEDASLMKVSSMQREAESEARRELEVKIGVLEEALAMSMEEIKERDERHKFELEEARKAAEGALTELTAVRSSLNIGVGDDVNKEGGGEYEEFSALYLSEVPPPPAPTLQSRKPASWKMASIRAALLRLKSAEVAADAACASASAMASFVERHAPIDVQRAPGMQQVLTALITAADAQQQFTMVAGSAGELIEPLVESFEEVDVEGLLNSSWEEWEEENRATSGELGGCDDSNSSSSSSGGGSISSSSSSSSESDSRANISSELGSDGDGASMKGVKKIKKIKKKTMKRAGMIKKGGKKQMKMGPGKSPLGKKKKKKKKIVKKAADESDEPEPPSDLVPPPFDFYPPLCALQGRVSEIRSQHGSLRSSVESCFAGVGRDLETLNKTFAGVMCRVMDGEREAGGQEEEERRRRRTPSGRGSPGREGPSRRVVRQQRERRRQMAEPGTVRICAHVRLANEGKVIEGQTPSYGSGNLKISGSSLELGILGGGDLDILRVRYSRVFAYHGGGSEVELFFNRNIVGEVRPAVVRSVRGEGVGTVTIISAEAGGGDGNRTLLEGEEGDTGLMWEIMKTVFEEIDYNDVKNHGENNARNRAFFESLRVNVEAVEVGGGRVIDLLREGGAKARREQTEEGFEDDKDCKGRIRVNIRSTEDFNKLVGVIASARSLSPNMHSHMVIRVMLETGVGSEKEGGGGDSDGRWSEFVFVDMRVPRVDAQVIHGEDWEDEDEGGVDYDCEGGRYIDTFNEHKMRGKRAKESEGRAKGKGKGKGRHNMDLLYAQEDVAAIGNILEGRARIREEKKDDFGGGGDRWEERVHGLLETSRLAREIGGGLEGDGEVRFFAQICAERYDELEIRDSASVMLMSSIAMGEGM</sequence>
<reference evidence="3" key="1">
    <citation type="journal article" date="2023" name="Commun. Biol.">
        <title>Genome analysis of Parmales, the sister group of diatoms, reveals the evolutionary specialization of diatoms from phago-mixotrophs to photoautotrophs.</title>
        <authorList>
            <person name="Ban H."/>
            <person name="Sato S."/>
            <person name="Yoshikawa S."/>
            <person name="Yamada K."/>
            <person name="Nakamura Y."/>
            <person name="Ichinomiya M."/>
            <person name="Sato N."/>
            <person name="Blanc-Mathieu R."/>
            <person name="Endo H."/>
            <person name="Kuwata A."/>
            <person name="Ogata H."/>
        </authorList>
    </citation>
    <scope>NUCLEOTIDE SEQUENCE [LARGE SCALE GENOMIC DNA]</scope>
</reference>
<evidence type="ECO:0000313" key="2">
    <source>
        <dbReference type="EMBL" id="GMI35342.1"/>
    </source>
</evidence>
<proteinExistence type="predicted"/>
<comment type="caution">
    <text evidence="2">The sequence shown here is derived from an EMBL/GenBank/DDBJ whole genome shotgun (WGS) entry which is preliminary data.</text>
</comment>
<feature type="region of interest" description="Disordered" evidence="1">
    <location>
        <begin position="59"/>
        <end position="91"/>
    </location>
</feature>
<gene>
    <name evidence="2" type="ORF">TrCOL_g3795</name>
</gene>
<dbReference type="Gene3D" id="3.40.850.10">
    <property type="entry name" value="Kinesin motor domain"/>
    <property type="match status" value="1"/>
</dbReference>
<dbReference type="Proteomes" id="UP001165065">
    <property type="component" value="Unassembled WGS sequence"/>
</dbReference>
<dbReference type="OrthoDB" id="10443331at2759"/>
<evidence type="ECO:0000313" key="3">
    <source>
        <dbReference type="Proteomes" id="UP001165065"/>
    </source>
</evidence>
<feature type="compositionally biased region" description="Basic residues" evidence="1">
    <location>
        <begin position="532"/>
        <end position="541"/>
    </location>
</feature>
<feature type="compositionally biased region" description="Basic and acidic residues" evidence="1">
    <location>
        <begin position="850"/>
        <end position="863"/>
    </location>
</feature>
<evidence type="ECO:0000256" key="1">
    <source>
        <dbReference type="SAM" id="MobiDB-lite"/>
    </source>
</evidence>
<protein>
    <submittedName>
        <fullName evidence="2">Uncharacterized protein</fullName>
    </submittedName>
</protein>
<dbReference type="EMBL" id="BRYA01000053">
    <property type="protein sequence ID" value="GMI35342.1"/>
    <property type="molecule type" value="Genomic_DNA"/>
</dbReference>
<organism evidence="2 3">
    <name type="scientific">Triparma columacea</name>
    <dbReference type="NCBI Taxonomy" id="722753"/>
    <lineage>
        <taxon>Eukaryota</taxon>
        <taxon>Sar</taxon>
        <taxon>Stramenopiles</taxon>
        <taxon>Ochrophyta</taxon>
        <taxon>Bolidophyceae</taxon>
        <taxon>Parmales</taxon>
        <taxon>Triparmaceae</taxon>
        <taxon>Triparma</taxon>
    </lineage>
</organism>
<feature type="region of interest" description="Disordered" evidence="1">
    <location>
        <begin position="850"/>
        <end position="872"/>
    </location>
</feature>
<name>A0A9W7G6T2_9STRA</name>
<keyword evidence="3" id="KW-1185">Reference proteome</keyword>
<dbReference type="AlphaFoldDB" id="A0A9W7G6T2"/>